<dbReference type="EMBL" id="JAUSVL010000001">
    <property type="protein sequence ID" value="MDQ0290602.1"/>
    <property type="molecule type" value="Genomic_DNA"/>
</dbReference>
<feature type="domain" description="Gfo/Idh/MocA-like oxidoreductase bacterial type C-terminal" evidence="2">
    <location>
        <begin position="174"/>
        <end position="391"/>
    </location>
</feature>
<dbReference type="AlphaFoldDB" id="A0AAE3VHB7"/>
<dbReference type="SUPFAM" id="SSF55347">
    <property type="entry name" value="Glyceraldehyde-3-phosphate dehydrogenase-like, C-terminal domain"/>
    <property type="match status" value="1"/>
</dbReference>
<dbReference type="GO" id="GO:0000166">
    <property type="term" value="F:nucleotide binding"/>
    <property type="evidence" value="ECO:0007669"/>
    <property type="project" value="InterPro"/>
</dbReference>
<dbReference type="RefSeq" id="WP_307262246.1">
    <property type="nucleotide sequence ID" value="NZ_JAUSVL010000001.1"/>
</dbReference>
<feature type="domain" description="Gfo/Idh/MocA-like oxidoreductase N-terminal" evidence="1">
    <location>
        <begin position="7"/>
        <end position="132"/>
    </location>
</feature>
<dbReference type="SUPFAM" id="SSF51735">
    <property type="entry name" value="NAD(P)-binding Rossmann-fold domains"/>
    <property type="match status" value="1"/>
</dbReference>
<sequence>MTASTAIRLGFIGTANQGTINLKGFFKHDSDCVVTAVCDVDSRHTEAACKLINEHYGNEQCRVFHDFRELNRWDGVDAVVITTPDHWHAYMAIDAARCGKDIYLEKPLTLFVAEGRAICRAVTAEKRILQTGSHQRSMAEFRRACELVRNGYLGKIDWIEVAIPPNNKTCEPSWQPMPVPPELDYDFWLGPAPAVPYHEQRCHYQFRFISDYSGGQVTNFGAHHLDIAQWALGMDHSGPSEVWGQGEYPASGLFNTATKVSFGMRYDNGVEVRCVTGGSKVIFHGSRSSLEVWRGGLKTDPADIADTVLADSDVRLYHSGDHYANFLACIRNRQQPACPAEVGHRSATCCHLANIAMQLGRRLRWDPAAEQFVGDDEANAMLTRPYRAPWTLQ</sequence>
<evidence type="ECO:0000313" key="4">
    <source>
        <dbReference type="Proteomes" id="UP001238163"/>
    </source>
</evidence>
<dbReference type="Pfam" id="PF01408">
    <property type="entry name" value="GFO_IDH_MocA"/>
    <property type="match status" value="1"/>
</dbReference>
<dbReference type="Pfam" id="PF19051">
    <property type="entry name" value="GFO_IDH_MocA_C2"/>
    <property type="match status" value="1"/>
</dbReference>
<evidence type="ECO:0000259" key="2">
    <source>
        <dbReference type="Pfam" id="PF19051"/>
    </source>
</evidence>
<dbReference type="InterPro" id="IPR000683">
    <property type="entry name" value="Gfo/Idh/MocA-like_OxRdtase_N"/>
</dbReference>
<dbReference type="InterPro" id="IPR050463">
    <property type="entry name" value="Gfo/Idh/MocA_oxidrdct_glycsds"/>
</dbReference>
<dbReference type="PANTHER" id="PTHR43818">
    <property type="entry name" value="BCDNA.GH03377"/>
    <property type="match status" value="1"/>
</dbReference>
<gene>
    <name evidence="3" type="ORF">J3R75_002709</name>
</gene>
<dbReference type="Proteomes" id="UP001238163">
    <property type="component" value="Unassembled WGS sequence"/>
</dbReference>
<accession>A0AAE3VHB7</accession>
<dbReference type="InterPro" id="IPR036291">
    <property type="entry name" value="NAD(P)-bd_dom_sf"/>
</dbReference>
<keyword evidence="4" id="KW-1185">Reference proteome</keyword>
<dbReference type="Gene3D" id="3.40.50.720">
    <property type="entry name" value="NAD(P)-binding Rossmann-like Domain"/>
    <property type="match status" value="1"/>
</dbReference>
<protein>
    <submittedName>
        <fullName evidence="3">Dehydrogenase</fullName>
    </submittedName>
</protein>
<evidence type="ECO:0000259" key="1">
    <source>
        <dbReference type="Pfam" id="PF01408"/>
    </source>
</evidence>
<organism evidence="3 4">
    <name type="scientific">Oligosphaera ethanolica</name>
    <dbReference type="NCBI Taxonomy" id="760260"/>
    <lineage>
        <taxon>Bacteria</taxon>
        <taxon>Pseudomonadati</taxon>
        <taxon>Lentisphaerota</taxon>
        <taxon>Oligosphaeria</taxon>
        <taxon>Oligosphaerales</taxon>
        <taxon>Oligosphaeraceae</taxon>
        <taxon>Oligosphaera</taxon>
    </lineage>
</organism>
<dbReference type="InterPro" id="IPR043906">
    <property type="entry name" value="Gfo/Idh/MocA_OxRdtase_bact_C"/>
</dbReference>
<proteinExistence type="predicted"/>
<name>A0AAE3VHB7_9BACT</name>
<dbReference type="Gene3D" id="3.30.360.10">
    <property type="entry name" value="Dihydrodipicolinate Reductase, domain 2"/>
    <property type="match status" value="1"/>
</dbReference>
<evidence type="ECO:0000313" key="3">
    <source>
        <dbReference type="EMBL" id="MDQ0290602.1"/>
    </source>
</evidence>
<dbReference type="PANTHER" id="PTHR43818:SF5">
    <property type="entry name" value="OXIDOREDUCTASE FAMILY PROTEIN"/>
    <property type="match status" value="1"/>
</dbReference>
<reference evidence="3" key="1">
    <citation type="submission" date="2023-07" db="EMBL/GenBank/DDBJ databases">
        <title>Genomic Encyclopedia of Type Strains, Phase IV (KMG-IV): sequencing the most valuable type-strain genomes for metagenomic binning, comparative biology and taxonomic classification.</title>
        <authorList>
            <person name="Goeker M."/>
        </authorList>
    </citation>
    <scope>NUCLEOTIDE SEQUENCE</scope>
    <source>
        <strain evidence="3">DSM 24202</strain>
    </source>
</reference>
<comment type="caution">
    <text evidence="3">The sequence shown here is derived from an EMBL/GenBank/DDBJ whole genome shotgun (WGS) entry which is preliminary data.</text>
</comment>